<keyword evidence="5" id="KW-0735">Signal-anchor</keyword>
<comment type="similarity">
    <text evidence="2 9">Belongs to the SPCS3 family.</text>
</comment>
<keyword evidence="4 9" id="KW-0256">Endoplasmic reticulum</keyword>
<dbReference type="GO" id="GO:0045047">
    <property type="term" value="P:protein targeting to ER"/>
    <property type="evidence" value="ECO:0007669"/>
    <property type="project" value="TreeGrafter"/>
</dbReference>
<dbReference type="GeneID" id="35602423"/>
<keyword evidence="12" id="KW-1185">Reference proteome</keyword>
<proteinExistence type="inferred from homology"/>
<protein>
    <recommendedName>
        <fullName evidence="9">Signal peptidase subunit 3</fullName>
    </recommendedName>
</protein>
<feature type="transmembrane region" description="Helical" evidence="10">
    <location>
        <begin position="12"/>
        <end position="32"/>
    </location>
</feature>
<keyword evidence="7 9" id="KW-0472">Membrane</keyword>
<comment type="function">
    <text evidence="8">Essential component of the signal peptidase complex (SPC) which catalyzes the cleavage of N-terminal signal sequences from nascent proteins as they are translocated into the lumen of the endoplasmic reticulum. Essential for the SPC catalytic activity, possibly by stabilizing and positioning the active center of the complex close to the lumenal surface. Essential for viability.</text>
</comment>
<dbReference type="InterPro" id="IPR007653">
    <property type="entry name" value="SPC3"/>
</dbReference>
<evidence type="ECO:0000256" key="10">
    <source>
        <dbReference type="SAM" id="Phobius"/>
    </source>
</evidence>
<dbReference type="GO" id="GO:0005787">
    <property type="term" value="C:signal peptidase complex"/>
    <property type="evidence" value="ECO:0007669"/>
    <property type="project" value="UniProtKB-UniRule"/>
</dbReference>
<dbReference type="Pfam" id="PF04573">
    <property type="entry name" value="SPC22"/>
    <property type="match status" value="2"/>
</dbReference>
<evidence type="ECO:0000256" key="2">
    <source>
        <dbReference type="ARBA" id="ARBA00009289"/>
    </source>
</evidence>
<dbReference type="OrthoDB" id="10261524at2759"/>
<dbReference type="Proteomes" id="UP000225277">
    <property type="component" value="Unassembled WGS sequence"/>
</dbReference>
<evidence type="ECO:0000256" key="5">
    <source>
        <dbReference type="ARBA" id="ARBA00022968"/>
    </source>
</evidence>
<dbReference type="PANTHER" id="PTHR12804:SF0">
    <property type="entry name" value="SIGNAL PEPTIDASE COMPLEX SUBUNIT 3"/>
    <property type="match status" value="1"/>
</dbReference>
<dbReference type="EMBL" id="FJUY01000011">
    <property type="protein sequence ID" value="CZT21441.1"/>
    <property type="molecule type" value="Genomic_DNA"/>
</dbReference>
<keyword evidence="6 10" id="KW-1133">Transmembrane helix</keyword>
<evidence type="ECO:0000313" key="12">
    <source>
        <dbReference type="Proteomes" id="UP000225277"/>
    </source>
</evidence>
<evidence type="ECO:0000256" key="7">
    <source>
        <dbReference type="ARBA" id="ARBA00023136"/>
    </source>
</evidence>
<organism evidence="11 12">
    <name type="scientific">Ramularia collo-cygni</name>
    <dbReference type="NCBI Taxonomy" id="112498"/>
    <lineage>
        <taxon>Eukaryota</taxon>
        <taxon>Fungi</taxon>
        <taxon>Dikarya</taxon>
        <taxon>Ascomycota</taxon>
        <taxon>Pezizomycotina</taxon>
        <taxon>Dothideomycetes</taxon>
        <taxon>Dothideomycetidae</taxon>
        <taxon>Mycosphaerellales</taxon>
        <taxon>Mycosphaerellaceae</taxon>
        <taxon>Ramularia</taxon>
    </lineage>
</organism>
<evidence type="ECO:0000256" key="6">
    <source>
        <dbReference type="ARBA" id="ARBA00022989"/>
    </source>
</evidence>
<dbReference type="PIRSF" id="PIRSF016089">
    <property type="entry name" value="SPC22"/>
    <property type="match status" value="1"/>
</dbReference>
<evidence type="ECO:0000313" key="11">
    <source>
        <dbReference type="EMBL" id="CZT21441.1"/>
    </source>
</evidence>
<sequence>MHSSLVRVQNVFGFFTSVAFAVAGAIALSVLLSPQSPSAALELKNIRVAKGRPYYHSTKREEYAHVTFDLDADLSSLFNWNTKQIFLYVVASYPSKSPSTIPRSEAVVWDAIIPSDYAPLHVNTYIHPAPKTASSKDKLKAKRVAKPYPPGKEPGIVRLKDQRPKYQITDATGKIAERGNATLTLHWNVQPWVGLLTWTNTNTYGRWEGLKGGKTEPFAFPELKVSEKAKKEDLKTEKGAEAYRLHVG</sequence>
<dbReference type="STRING" id="112498.A0A2D3UX94"/>
<reference evidence="11 12" key="1">
    <citation type="submission" date="2016-03" db="EMBL/GenBank/DDBJ databases">
        <authorList>
            <person name="Ploux O."/>
        </authorList>
    </citation>
    <scope>NUCLEOTIDE SEQUENCE [LARGE SCALE GENOMIC DNA]</scope>
    <source>
        <strain evidence="11 12">URUG2</strain>
    </source>
</reference>
<accession>A0A2D3UX94</accession>
<evidence type="ECO:0000256" key="4">
    <source>
        <dbReference type="ARBA" id="ARBA00022824"/>
    </source>
</evidence>
<evidence type="ECO:0000256" key="8">
    <source>
        <dbReference type="ARBA" id="ARBA00045670"/>
    </source>
</evidence>
<name>A0A2D3UX94_9PEZI</name>
<keyword evidence="3 10" id="KW-0812">Transmembrane</keyword>
<comment type="subcellular location">
    <subcellularLocation>
        <location evidence="1">Endoplasmic reticulum membrane</location>
        <topology evidence="1">Single-pass type II membrane protein</topology>
    </subcellularLocation>
</comment>
<dbReference type="AlphaFoldDB" id="A0A2D3UX94"/>
<gene>
    <name evidence="11" type="ORF">RCC_07304</name>
</gene>
<evidence type="ECO:0000256" key="3">
    <source>
        <dbReference type="ARBA" id="ARBA00022692"/>
    </source>
</evidence>
<dbReference type="RefSeq" id="XP_023628330.1">
    <property type="nucleotide sequence ID" value="XM_023772562.1"/>
</dbReference>
<dbReference type="PANTHER" id="PTHR12804">
    <property type="entry name" value="MICROSOMAL SIGNAL PEPTIDASE 23 KD SUBUNIT SPC22/23"/>
    <property type="match status" value="1"/>
</dbReference>
<evidence type="ECO:0000256" key="1">
    <source>
        <dbReference type="ARBA" id="ARBA00004648"/>
    </source>
</evidence>
<dbReference type="GO" id="GO:0006465">
    <property type="term" value="P:signal peptide processing"/>
    <property type="evidence" value="ECO:0007669"/>
    <property type="project" value="UniProtKB-UniRule"/>
</dbReference>
<evidence type="ECO:0000256" key="9">
    <source>
        <dbReference type="PIRNR" id="PIRNR016089"/>
    </source>
</evidence>